<dbReference type="Proteomes" id="UP000451860">
    <property type="component" value="Unassembled WGS sequence"/>
</dbReference>
<comment type="caution">
    <text evidence="2">The sequence shown here is derived from an EMBL/GenBank/DDBJ whole genome shotgun (WGS) entry which is preliminary data.</text>
</comment>
<dbReference type="Pfam" id="PF11209">
    <property type="entry name" value="LmeA"/>
    <property type="match status" value="1"/>
</dbReference>
<organism evidence="2 3">
    <name type="scientific">Georgenia thermotolerans</name>
    <dbReference type="NCBI Taxonomy" id="527326"/>
    <lineage>
        <taxon>Bacteria</taxon>
        <taxon>Bacillati</taxon>
        <taxon>Actinomycetota</taxon>
        <taxon>Actinomycetes</taxon>
        <taxon>Micrococcales</taxon>
        <taxon>Bogoriellaceae</taxon>
        <taxon>Georgenia</taxon>
    </lineage>
</organism>
<dbReference type="InterPro" id="IPR021373">
    <property type="entry name" value="DUF2993"/>
</dbReference>
<reference evidence="2 3" key="1">
    <citation type="submission" date="2019-10" db="EMBL/GenBank/DDBJ databases">
        <title>Georgenia wutianyii sp. nov. and Georgenia yuyongxinii sp. nov. isolated from plateau pika (Ochotona curzoniae) in the Qinghai-Tibet plateau of China.</title>
        <authorList>
            <person name="Tian Z."/>
        </authorList>
    </citation>
    <scope>NUCLEOTIDE SEQUENCE [LARGE SCALE GENOMIC DNA]</scope>
    <source>
        <strain evidence="2 3">DSM 21501</strain>
    </source>
</reference>
<keyword evidence="3" id="KW-1185">Reference proteome</keyword>
<dbReference type="AlphaFoldDB" id="A0A7J5UIL3"/>
<proteinExistence type="predicted"/>
<evidence type="ECO:0000313" key="2">
    <source>
        <dbReference type="EMBL" id="KAE8762110.1"/>
    </source>
</evidence>
<feature type="region of interest" description="Disordered" evidence="1">
    <location>
        <begin position="29"/>
        <end position="69"/>
    </location>
</feature>
<feature type="region of interest" description="Disordered" evidence="1">
    <location>
        <begin position="1"/>
        <end position="20"/>
    </location>
</feature>
<evidence type="ECO:0000313" key="3">
    <source>
        <dbReference type="Proteomes" id="UP000451860"/>
    </source>
</evidence>
<gene>
    <name evidence="2" type="ORF">GB883_21060</name>
</gene>
<dbReference type="EMBL" id="WHJE01000270">
    <property type="protein sequence ID" value="KAE8762110.1"/>
    <property type="molecule type" value="Genomic_DNA"/>
</dbReference>
<evidence type="ECO:0000256" key="1">
    <source>
        <dbReference type="SAM" id="MobiDB-lite"/>
    </source>
</evidence>
<feature type="compositionally biased region" description="Low complexity" evidence="1">
    <location>
        <begin position="29"/>
        <end position="50"/>
    </location>
</feature>
<protein>
    <submittedName>
        <fullName evidence="2">DUF2993 domain-containing protein</fullName>
    </submittedName>
</protein>
<name>A0A7J5UIL3_9MICO</name>
<sequence length="302" mass="31108">MEGLSASAGRSSGWSRASSWRVASGVAGSAARRASSARSSTYSSSGLGATDRQYTRPSPRSLPEFLPRPRSTLYGGPVRRLSAVLLTLVLLVAVAVVADRVAAGVAERAAAKEVTRQVDVAGTPDVTIAGFPFLTQLVARDLDDVRVRAEGMGTEGVELGDVDIRAHGVGLAEPLTARTVRLTGTLRQPDLQRLVEQATGMTLTVDTGTDGVTLGTTVLGQPLEVLAVPQVSDGTLRFTPASITLGDKTVDPGAVRALLGANLLDVAVPLGDLPLGMTLADVAPRDDGVRVTLTGEGVALPA</sequence>
<accession>A0A7J5UIL3</accession>
<dbReference type="OrthoDB" id="3215846at2"/>